<evidence type="ECO:0000313" key="2">
    <source>
        <dbReference type="Proteomes" id="UP000321617"/>
    </source>
</evidence>
<dbReference type="GO" id="GO:0030638">
    <property type="term" value="P:polyketide metabolic process"/>
    <property type="evidence" value="ECO:0007669"/>
    <property type="project" value="InterPro"/>
</dbReference>
<dbReference type="InterPro" id="IPR032710">
    <property type="entry name" value="NTF2-like_dom_sf"/>
</dbReference>
<proteinExistence type="predicted"/>
<evidence type="ECO:0000313" key="1">
    <source>
        <dbReference type="EMBL" id="TWJ15045.1"/>
    </source>
</evidence>
<organism evidence="1 2">
    <name type="scientific">Stackebrandtia albiflava</name>
    <dbReference type="NCBI Taxonomy" id="406432"/>
    <lineage>
        <taxon>Bacteria</taxon>
        <taxon>Bacillati</taxon>
        <taxon>Actinomycetota</taxon>
        <taxon>Actinomycetes</taxon>
        <taxon>Glycomycetales</taxon>
        <taxon>Glycomycetaceae</taxon>
        <taxon>Stackebrandtia</taxon>
    </lineage>
</organism>
<dbReference type="AlphaFoldDB" id="A0A562VB00"/>
<dbReference type="PANTHER" id="PTHR38436:SF1">
    <property type="entry name" value="ESTER CYCLASE"/>
    <property type="match status" value="1"/>
</dbReference>
<reference evidence="1 2" key="1">
    <citation type="journal article" date="2013" name="Stand. Genomic Sci.">
        <title>Genomic Encyclopedia of Type Strains, Phase I: The one thousand microbial genomes (KMG-I) project.</title>
        <authorList>
            <person name="Kyrpides N.C."/>
            <person name="Woyke T."/>
            <person name="Eisen J.A."/>
            <person name="Garrity G."/>
            <person name="Lilburn T.G."/>
            <person name="Beck B.J."/>
            <person name="Whitman W.B."/>
            <person name="Hugenholtz P."/>
            <person name="Klenk H.P."/>
        </authorList>
    </citation>
    <scope>NUCLEOTIDE SEQUENCE [LARGE SCALE GENOMIC DNA]</scope>
    <source>
        <strain evidence="1 2">DSM 45044</strain>
    </source>
</reference>
<dbReference type="Gene3D" id="3.10.450.50">
    <property type="match status" value="1"/>
</dbReference>
<gene>
    <name evidence="1" type="ORF">LX16_0743</name>
</gene>
<dbReference type="OrthoDB" id="9182871at2"/>
<evidence type="ECO:0008006" key="3">
    <source>
        <dbReference type="Google" id="ProtNLM"/>
    </source>
</evidence>
<protein>
    <recommendedName>
        <fullName evidence="3">Ester cyclase</fullName>
    </recommendedName>
</protein>
<dbReference type="Pfam" id="PF07366">
    <property type="entry name" value="SnoaL"/>
    <property type="match status" value="1"/>
</dbReference>
<keyword evidence="2" id="KW-1185">Reference proteome</keyword>
<dbReference type="RefSeq" id="WP_147133083.1">
    <property type="nucleotide sequence ID" value="NZ_BAABIJ010000001.1"/>
</dbReference>
<dbReference type="Proteomes" id="UP000321617">
    <property type="component" value="Unassembled WGS sequence"/>
</dbReference>
<comment type="caution">
    <text evidence="1">The sequence shown here is derived from an EMBL/GenBank/DDBJ whole genome shotgun (WGS) entry which is preliminary data.</text>
</comment>
<dbReference type="PANTHER" id="PTHR38436">
    <property type="entry name" value="POLYKETIDE CYCLASE SNOAL-LIKE DOMAIN"/>
    <property type="match status" value="1"/>
</dbReference>
<sequence length="145" mass="16090">MSTENGAARRALYRLFQEAGSSGDLDSIERAVDEAFTPDAVFHTPVPTDVPASVAVKRVWQMLLRAFPDIRVEVQDVIGEGDRMVFRNTVTATHRGEYRGIAPTGRSVEYEEIFIVRLAGDRIAEIWGVVDVYSQLRQLGAIPSP</sequence>
<dbReference type="InterPro" id="IPR009959">
    <property type="entry name" value="Cyclase_SnoaL-like"/>
</dbReference>
<dbReference type="EMBL" id="VLLL01000005">
    <property type="protein sequence ID" value="TWJ15045.1"/>
    <property type="molecule type" value="Genomic_DNA"/>
</dbReference>
<name>A0A562VB00_9ACTN</name>
<accession>A0A562VB00</accession>
<dbReference type="SUPFAM" id="SSF54427">
    <property type="entry name" value="NTF2-like"/>
    <property type="match status" value="1"/>
</dbReference>